<evidence type="ECO:0000256" key="2">
    <source>
        <dbReference type="SAM" id="MobiDB-lite"/>
    </source>
</evidence>
<dbReference type="EMBL" id="KB030574">
    <property type="protein sequence ID" value="ELK14424.1"/>
    <property type="molecule type" value="Genomic_DNA"/>
</dbReference>
<gene>
    <name evidence="3" type="ORF">PAL_GLEAN10000859</name>
</gene>
<sequence>MFPRKDKGPKDDPQKGQPISATDQSSEPVKSRSVMGSRATEAQVLVTAVGQILEEKMALHHGLCPSEVNCCKGQLQAPVGPDLCYQRALSYKEQRKVMKNMAEDYQFTPNSHKDPNKSRWSRDRDSKWVFPPKELGSPARLYQHELRMTRPSGHHHYCPVH</sequence>
<feature type="compositionally biased region" description="Polar residues" evidence="2">
    <location>
        <begin position="19"/>
        <end position="28"/>
    </location>
</feature>
<evidence type="ECO:0000256" key="1">
    <source>
        <dbReference type="ARBA" id="ARBA00035009"/>
    </source>
</evidence>
<reference evidence="4" key="1">
    <citation type="journal article" date="2013" name="Science">
        <title>Comparative analysis of bat genomes provides insight into the evolution of flight and immunity.</title>
        <authorList>
            <person name="Zhang G."/>
            <person name="Cowled C."/>
            <person name="Shi Z."/>
            <person name="Huang Z."/>
            <person name="Bishop-Lilly K.A."/>
            <person name="Fang X."/>
            <person name="Wynne J.W."/>
            <person name="Xiong Z."/>
            <person name="Baker M.L."/>
            <person name="Zhao W."/>
            <person name="Tachedjian M."/>
            <person name="Zhu Y."/>
            <person name="Zhou P."/>
            <person name="Jiang X."/>
            <person name="Ng J."/>
            <person name="Yang L."/>
            <person name="Wu L."/>
            <person name="Xiao J."/>
            <person name="Feng Y."/>
            <person name="Chen Y."/>
            <person name="Sun X."/>
            <person name="Zhang Y."/>
            <person name="Marsh G.A."/>
            <person name="Crameri G."/>
            <person name="Broder C.C."/>
            <person name="Frey K.G."/>
            <person name="Wang L.F."/>
            <person name="Wang J."/>
        </authorList>
    </citation>
    <scope>NUCLEOTIDE SEQUENCE [LARGE SCALE GENOMIC DNA]</scope>
</reference>
<proteinExistence type="inferred from homology"/>
<accession>L5KSJ3</accession>
<organism evidence="3 4">
    <name type="scientific">Pteropus alecto</name>
    <name type="common">Black flying fox</name>
    <dbReference type="NCBI Taxonomy" id="9402"/>
    <lineage>
        <taxon>Eukaryota</taxon>
        <taxon>Metazoa</taxon>
        <taxon>Chordata</taxon>
        <taxon>Craniata</taxon>
        <taxon>Vertebrata</taxon>
        <taxon>Euteleostomi</taxon>
        <taxon>Mammalia</taxon>
        <taxon>Eutheria</taxon>
        <taxon>Laurasiatheria</taxon>
        <taxon>Chiroptera</taxon>
        <taxon>Yinpterochiroptera</taxon>
        <taxon>Pteropodoidea</taxon>
        <taxon>Pteropodidae</taxon>
        <taxon>Pteropodinae</taxon>
        <taxon>Pteropus</taxon>
    </lineage>
</organism>
<feature type="region of interest" description="Disordered" evidence="2">
    <location>
        <begin position="1"/>
        <end position="38"/>
    </location>
</feature>
<feature type="region of interest" description="Disordered" evidence="2">
    <location>
        <begin position="106"/>
        <end position="125"/>
    </location>
</feature>
<evidence type="ECO:0000313" key="3">
    <source>
        <dbReference type="EMBL" id="ELK14424.1"/>
    </source>
</evidence>
<dbReference type="InParanoid" id="L5KSJ3"/>
<dbReference type="AlphaFoldDB" id="L5KSJ3"/>
<comment type="similarity">
    <text evidence="1">Belongs to the SPATA31 family.</text>
</comment>
<dbReference type="PANTHER" id="PTHR21859:SF55">
    <property type="entry name" value="SPERMATOGENESIS-ASSOCIATED PROTEIN 31A1-RELATED"/>
    <property type="match status" value="1"/>
</dbReference>
<dbReference type="STRING" id="9402.L5KSJ3"/>
<keyword evidence="4" id="KW-1185">Reference proteome</keyword>
<feature type="compositionally biased region" description="Basic and acidic residues" evidence="2">
    <location>
        <begin position="111"/>
        <end position="125"/>
    </location>
</feature>
<feature type="compositionally biased region" description="Basic and acidic residues" evidence="2">
    <location>
        <begin position="1"/>
        <end position="14"/>
    </location>
</feature>
<dbReference type="PANTHER" id="PTHR21859">
    <property type="entry name" value="ACROSOME-SPECIFIC PROTEIN"/>
    <property type="match status" value="1"/>
</dbReference>
<protein>
    <submittedName>
        <fullName evidence="3">Protein FAM75A2</fullName>
    </submittedName>
</protein>
<evidence type="ECO:0000313" key="4">
    <source>
        <dbReference type="Proteomes" id="UP000010552"/>
    </source>
</evidence>
<dbReference type="Proteomes" id="UP000010552">
    <property type="component" value="Unassembled WGS sequence"/>
</dbReference>
<name>L5KSJ3_PTEAL</name>